<protein>
    <recommendedName>
        <fullName evidence="3">THO complex subunit 2</fullName>
    </recommendedName>
</protein>
<feature type="compositionally biased region" description="Gly residues" evidence="6">
    <location>
        <begin position="1821"/>
        <end position="1831"/>
    </location>
</feature>
<feature type="domain" description="THO complex subunitTHOC2 C-terminal" evidence="7">
    <location>
        <begin position="1152"/>
        <end position="1464"/>
    </location>
</feature>
<feature type="compositionally biased region" description="Basic and acidic residues" evidence="6">
    <location>
        <begin position="1903"/>
        <end position="1914"/>
    </location>
</feature>
<feature type="compositionally biased region" description="Polar residues" evidence="6">
    <location>
        <begin position="420"/>
        <end position="434"/>
    </location>
</feature>
<keyword evidence="11" id="KW-1185">Reference proteome</keyword>
<feature type="compositionally biased region" description="Basic and acidic residues" evidence="6">
    <location>
        <begin position="1833"/>
        <end position="1851"/>
    </location>
</feature>
<evidence type="ECO:0000313" key="11">
    <source>
        <dbReference type="Proteomes" id="UP001151582"/>
    </source>
</evidence>
<evidence type="ECO:0000256" key="6">
    <source>
        <dbReference type="SAM" id="MobiDB-lite"/>
    </source>
</evidence>
<dbReference type="Proteomes" id="UP001151582">
    <property type="component" value="Unassembled WGS sequence"/>
</dbReference>
<feature type="compositionally biased region" description="Low complexity" evidence="6">
    <location>
        <begin position="1495"/>
        <end position="1524"/>
    </location>
</feature>
<dbReference type="Pfam" id="PF16134">
    <property type="entry name" value="THOC2_N"/>
    <property type="match status" value="1"/>
</dbReference>
<dbReference type="InterPro" id="IPR021726">
    <property type="entry name" value="THO_THOC2_N"/>
</dbReference>
<dbReference type="PANTHER" id="PTHR21597:SF0">
    <property type="entry name" value="THO COMPLEX SUBUNIT 2"/>
    <property type="match status" value="1"/>
</dbReference>
<dbReference type="InterPro" id="IPR032302">
    <property type="entry name" value="THOC2_N"/>
</dbReference>
<feature type="compositionally biased region" description="Polar residues" evidence="6">
    <location>
        <begin position="1867"/>
        <end position="1880"/>
    </location>
</feature>
<dbReference type="InterPro" id="IPR040007">
    <property type="entry name" value="Tho2"/>
</dbReference>
<accession>A0A9W8BCJ3</accession>
<dbReference type="Pfam" id="PF11732">
    <property type="entry name" value="Thoc2"/>
    <property type="match status" value="1"/>
</dbReference>
<feature type="compositionally biased region" description="Gly residues" evidence="6">
    <location>
        <begin position="1764"/>
        <end position="1773"/>
    </location>
</feature>
<evidence type="ECO:0000259" key="7">
    <source>
        <dbReference type="Pfam" id="PF11262"/>
    </source>
</evidence>
<dbReference type="GO" id="GO:0006397">
    <property type="term" value="P:mRNA processing"/>
    <property type="evidence" value="ECO:0007669"/>
    <property type="project" value="InterPro"/>
</dbReference>
<comment type="caution">
    <text evidence="10">The sequence shown here is derived from an EMBL/GenBank/DDBJ whole genome shotgun (WGS) entry which is preliminary data.</text>
</comment>
<gene>
    <name evidence="10" type="primary">RLR1</name>
    <name evidence="10" type="ORF">H4R34_000815</name>
</gene>
<keyword evidence="4" id="KW-0539">Nucleus</keyword>
<dbReference type="GO" id="GO:0003729">
    <property type="term" value="F:mRNA binding"/>
    <property type="evidence" value="ECO:0007669"/>
    <property type="project" value="TreeGrafter"/>
</dbReference>
<dbReference type="PANTHER" id="PTHR21597">
    <property type="entry name" value="THO2 PROTEIN"/>
    <property type="match status" value="1"/>
</dbReference>
<feature type="domain" description="THO complex subunitTHOC2 N-terminal" evidence="8">
    <location>
        <begin position="748"/>
        <end position="823"/>
    </location>
</feature>
<feature type="domain" description="THO complex subunit 2 N-terminal" evidence="9">
    <location>
        <begin position="155"/>
        <end position="746"/>
    </location>
</feature>
<feature type="compositionally biased region" description="Polar residues" evidence="6">
    <location>
        <begin position="1603"/>
        <end position="1616"/>
    </location>
</feature>
<feature type="region of interest" description="Disordered" evidence="6">
    <location>
        <begin position="1481"/>
        <end position="1922"/>
    </location>
</feature>
<dbReference type="OrthoDB" id="29024at2759"/>
<evidence type="ECO:0000256" key="3">
    <source>
        <dbReference type="ARBA" id="ARBA00019596"/>
    </source>
</evidence>
<comment type="subcellular location">
    <subcellularLocation>
        <location evidence="1">Nucleus</location>
    </subcellularLocation>
</comment>
<evidence type="ECO:0000256" key="4">
    <source>
        <dbReference type="ARBA" id="ARBA00023242"/>
    </source>
</evidence>
<feature type="region of interest" description="Disordered" evidence="6">
    <location>
        <begin position="1089"/>
        <end position="1112"/>
    </location>
</feature>
<dbReference type="EMBL" id="JANBQB010000028">
    <property type="protein sequence ID" value="KAJ1984161.1"/>
    <property type="molecule type" value="Genomic_DNA"/>
</dbReference>
<name>A0A9W8BCJ3_9FUNG</name>
<reference evidence="10" key="1">
    <citation type="submission" date="2022-07" db="EMBL/GenBank/DDBJ databases">
        <title>Phylogenomic reconstructions and comparative analyses of Kickxellomycotina fungi.</title>
        <authorList>
            <person name="Reynolds N.K."/>
            <person name="Stajich J.E."/>
            <person name="Barry K."/>
            <person name="Grigoriev I.V."/>
            <person name="Crous P."/>
            <person name="Smith M.E."/>
        </authorList>
    </citation>
    <scope>NUCLEOTIDE SEQUENCE</scope>
    <source>
        <strain evidence="10">RSA 567</strain>
    </source>
</reference>
<evidence type="ECO:0000256" key="5">
    <source>
        <dbReference type="SAM" id="Coils"/>
    </source>
</evidence>
<feature type="region of interest" description="Disordered" evidence="6">
    <location>
        <begin position="414"/>
        <end position="439"/>
    </location>
</feature>
<feature type="compositionally biased region" description="Basic and acidic residues" evidence="6">
    <location>
        <begin position="1618"/>
        <end position="1719"/>
    </location>
</feature>
<comment type="similarity">
    <text evidence="2">Belongs to the THOC2 family.</text>
</comment>
<evidence type="ECO:0000256" key="2">
    <source>
        <dbReference type="ARBA" id="ARBA00007857"/>
    </source>
</evidence>
<keyword evidence="5" id="KW-0175">Coiled coil</keyword>
<evidence type="ECO:0000256" key="1">
    <source>
        <dbReference type="ARBA" id="ARBA00004123"/>
    </source>
</evidence>
<dbReference type="GO" id="GO:0006406">
    <property type="term" value="P:mRNA export from nucleus"/>
    <property type="evidence" value="ECO:0007669"/>
    <property type="project" value="InterPro"/>
</dbReference>
<feature type="compositionally biased region" description="Low complexity" evidence="6">
    <location>
        <begin position="1567"/>
        <end position="1581"/>
    </location>
</feature>
<proteinExistence type="inferred from homology"/>
<dbReference type="Pfam" id="PF11262">
    <property type="entry name" value="Tho2"/>
    <property type="match status" value="1"/>
</dbReference>
<sequence length="1922" mass="212856">MATLTPTLSLDAIRQDLFNHASHLPTSTDPTTAPGSPLNHMYEIMVTCCVHRSITTTQAGELLNDWIATPLPSTATAADVSVRTSPLASPMSSVEESLTSVARIQLVQYWADAVWTFNQAADLLDVATPAPLSTTNPPGLGDLVESATIPPTETVNQRLIQLTKHCLQHPAATIPKDRLKECWEPPFLEAVGLIPSANLMAKKSIRINTALLYKQNKYNLLREETEGYSKLLTVVAEAMDGVNGLTAPITLQAITRELWHRLHSLIGYFRLDPTRVADLLLDMFITNVDSQYTFFLEILRQSSWVEASTVKIAADTLFETTLGHGSTTLGQLLGFKFQYYAQVDQTDPAPPELYYATAILLKERLVGLGDLYPHLTPTDSVVKAEYQALCEAMGDQAGQSGTSKLASMPSLDELEAGGSHRSQPETAKPTSTVNEAGKKVGADHQKAQLLAAVLAIGDLDLANLLLQRFPHITACHPDVGDRLARCLHVMLEPAWDVVRPHTKHPCLHTAAAGSVICRACASSDEQPLSLSAETEPQSSSRPGITTTAKPVLYMMYPDPTPSVRHKYEFFYRDWQATLPRYTPPAADNTTVSSDQMMVDSAAHSGDDLLAFLWPWLAHLGLGIARDPRLLSKICRIGQHRVQPYAEPLATTTLSSAPTVVQDWLQWIRQYLLPALGLAPVNTGLVGDAWDLLTLFPYQVRYGVYGEWKTSTYQKHPELKAVHAKVANETRATLRRLSTRTIKTMGRRFAKIAHANPTVVFGISLDQLQSYDNLIAPVVEICKYLTPFGFDVLMFALLDALSNSWKPRLKADGTNIAHWLKGLAVFGSSLVRRYLAMDLPVYLDLIVRQFRKGRLTDLVLLSELVSRMSGIEAISGTMSVRQAQMLAGGDILIREALSVVHNTADPLILPATKNSTDRLVQVLQSLPGLSYTDSRFLDARGLITHPLTADELAAMEWEVNPTFATILAVILAQQKAASIFLYTDPLYPAKLLSHFYDQADAILRQFEYLLQFNLAIDEYTRFIPSWIQLCRDYHLAPPSAWRLVRPILTHLAQVRHENPEKRQTSIQPAAFPTEQPEAATAVASDAISNVPTTLDPNPLDRPDPADDLAATPTQPMLEDVTDWRVLNRIEGVWQPHLLPLVHQCAQVLPASLWQGITPHFYITFWRLTLNDVSVPRQRYSEVVASLRARAQELTRNTPRDPIASAQHAQERQRLLTRAEQLGRELVQLTIQCNRCVKQAEAESKHWFIHQGQSLVQSRQVNAECIIQGCLYPRIMASVNDAAYCAKWVHLMHQWGTPQFSTLVLYDVIFQDISGPLLTCTESEAHCLGRFLHDCLETLMTWYDSSLLYETKAKGNGLPGFQKRWPTQTIPASDTPPRVADEDLLQYDDYHHVLIKWHLKLHKAIVACLEADDYMARRNTILVLTSIQNFFPRLKGIGQALEVTAQRVHDSETREDLKILTMGYQAILRKHRPEWVDKDQFLRNEKPKPESVPPASVPAATPAKVATTTNVTPRAATPQPTAASPAHPSPRSDRPQPSLFATSVGHRRASPPKPAAISFPSKPADNAESGSSRPSSRSRPSTPLVRDDGRSTDGANGRRMDRAASQRSAQISRTSQSRHSSRERDRGRDREQDTGRDKDRDRSGRGRERERERDRDRERERDREKEREPRSVPSTHETHGRSSRSGDDSGRDRLARSDESKIDGSRRSATGDRRDTLRDKQTNLLPPPPPLSLLSSSRRDGRRRNGGSGTAAGGRDHGTQESAGVDAGGDSGGRNYGRHRQGRPTGGSNGEVAVSENRLPPPPRSVVPEKRTSSMAADVGSHPDGGGSGGGGSSRTKDSGRSSHSNERKRRNEANSASSARGDKRPRNQDQGLQVQPSTSSSRKAEVSISGSSDTRPPARSAHGRGSESRSDDRGRSDRRHRRH</sequence>
<feature type="coiled-coil region" evidence="5">
    <location>
        <begin position="1175"/>
        <end position="1230"/>
    </location>
</feature>
<evidence type="ECO:0000259" key="9">
    <source>
        <dbReference type="Pfam" id="PF16134"/>
    </source>
</evidence>
<dbReference type="GO" id="GO:0000445">
    <property type="term" value="C:THO complex part of transcription export complex"/>
    <property type="evidence" value="ECO:0007669"/>
    <property type="project" value="TreeGrafter"/>
</dbReference>
<evidence type="ECO:0000313" key="10">
    <source>
        <dbReference type="EMBL" id="KAJ1984161.1"/>
    </source>
</evidence>
<organism evidence="10 11">
    <name type="scientific">Dimargaris verticillata</name>
    <dbReference type="NCBI Taxonomy" id="2761393"/>
    <lineage>
        <taxon>Eukaryota</taxon>
        <taxon>Fungi</taxon>
        <taxon>Fungi incertae sedis</taxon>
        <taxon>Zoopagomycota</taxon>
        <taxon>Kickxellomycotina</taxon>
        <taxon>Dimargaritomycetes</taxon>
        <taxon>Dimargaritales</taxon>
        <taxon>Dimargaritaceae</taxon>
        <taxon>Dimargaris</taxon>
    </lineage>
</organism>
<feature type="compositionally biased region" description="Basic and acidic residues" evidence="6">
    <location>
        <begin position="1583"/>
        <end position="1602"/>
    </location>
</feature>
<evidence type="ECO:0000259" key="8">
    <source>
        <dbReference type="Pfam" id="PF11732"/>
    </source>
</evidence>
<dbReference type="InterPro" id="IPR021418">
    <property type="entry name" value="THO_THOC2_C"/>
</dbReference>